<dbReference type="GO" id="GO:0016787">
    <property type="term" value="F:hydrolase activity"/>
    <property type="evidence" value="ECO:0007669"/>
    <property type="project" value="UniProtKB-UniRule"/>
</dbReference>
<evidence type="ECO:0000313" key="5">
    <source>
        <dbReference type="Proteomes" id="UP000242520"/>
    </source>
</evidence>
<keyword evidence="2" id="KW-0378">Hydrolase</keyword>
<dbReference type="Gene3D" id="3.40.1090.10">
    <property type="entry name" value="Cytosolic phospholipase A2 catalytic domain"/>
    <property type="match status" value="2"/>
</dbReference>
<feature type="short sequence motif" description="GXGXXG" evidence="2">
    <location>
        <begin position="20"/>
        <end position="25"/>
    </location>
</feature>
<keyword evidence="1 2" id="KW-0443">Lipid metabolism</keyword>
<feature type="short sequence motif" description="GXSXG" evidence="2">
    <location>
        <begin position="47"/>
        <end position="51"/>
    </location>
</feature>
<dbReference type="CDD" id="cd07207">
    <property type="entry name" value="Pat_ExoU_VipD_like"/>
    <property type="match status" value="1"/>
</dbReference>
<proteinExistence type="predicted"/>
<feature type="domain" description="PNPLA" evidence="3">
    <location>
        <begin position="16"/>
        <end position="211"/>
    </location>
</feature>
<evidence type="ECO:0000256" key="1">
    <source>
        <dbReference type="ARBA" id="ARBA00023098"/>
    </source>
</evidence>
<feature type="active site" description="Nucleophile" evidence="2">
    <location>
        <position position="49"/>
    </location>
</feature>
<organism evidence="4 5">
    <name type="scientific">Tepidibacter thalassicus DSM 15285</name>
    <dbReference type="NCBI Taxonomy" id="1123350"/>
    <lineage>
        <taxon>Bacteria</taxon>
        <taxon>Bacillati</taxon>
        <taxon>Bacillota</taxon>
        <taxon>Clostridia</taxon>
        <taxon>Peptostreptococcales</taxon>
        <taxon>Peptostreptococcaceae</taxon>
        <taxon>Tepidibacter</taxon>
    </lineage>
</organism>
<feature type="active site" description="Proton acceptor" evidence="2">
    <location>
        <position position="198"/>
    </location>
</feature>
<dbReference type="PROSITE" id="PS51635">
    <property type="entry name" value="PNPLA"/>
    <property type="match status" value="1"/>
</dbReference>
<reference evidence="5" key="1">
    <citation type="submission" date="2016-11" db="EMBL/GenBank/DDBJ databases">
        <authorList>
            <person name="Varghese N."/>
            <person name="Submissions S."/>
        </authorList>
    </citation>
    <scope>NUCLEOTIDE SEQUENCE [LARGE SCALE GENOMIC DNA]</scope>
    <source>
        <strain evidence="5">DSM 15285</strain>
    </source>
</reference>
<dbReference type="PANTHER" id="PTHR46394">
    <property type="entry name" value="ANNEXIN"/>
    <property type="match status" value="1"/>
</dbReference>
<feature type="short sequence motif" description="DGA/G" evidence="2">
    <location>
        <begin position="198"/>
        <end position="200"/>
    </location>
</feature>
<dbReference type="InterPro" id="IPR016035">
    <property type="entry name" value="Acyl_Trfase/lysoPLipase"/>
</dbReference>
<dbReference type="Proteomes" id="UP000242520">
    <property type="component" value="Unassembled WGS sequence"/>
</dbReference>
<keyword evidence="2" id="KW-0442">Lipid degradation</keyword>
<dbReference type="EMBL" id="FQXH01000024">
    <property type="protein sequence ID" value="SHH41996.1"/>
    <property type="molecule type" value="Genomic_DNA"/>
</dbReference>
<dbReference type="GO" id="GO:0016042">
    <property type="term" value="P:lipid catabolic process"/>
    <property type="evidence" value="ECO:0007669"/>
    <property type="project" value="UniProtKB-UniRule"/>
</dbReference>
<dbReference type="InterPro" id="IPR002641">
    <property type="entry name" value="PNPLA_dom"/>
</dbReference>
<dbReference type="InterPro" id="IPR052580">
    <property type="entry name" value="Lipid_Hydrolase"/>
</dbReference>
<gene>
    <name evidence="4" type="ORF">SAMN02744040_01906</name>
</gene>
<dbReference type="PANTHER" id="PTHR46394:SF1">
    <property type="entry name" value="PNPLA DOMAIN-CONTAINING PROTEIN"/>
    <property type="match status" value="1"/>
</dbReference>
<evidence type="ECO:0000256" key="2">
    <source>
        <dbReference type="PROSITE-ProRule" id="PRU01161"/>
    </source>
</evidence>
<dbReference type="STRING" id="1123350.SAMN02744040_01906"/>
<accession>A0A1M5SU17</accession>
<sequence length="325" mass="36865">MMIYMTKTSNIKKFDAVFEGGGVKGIAFVGAICKLEEEGYKLERCAGTSAGAIISALLAVGYTGKEIKELMLNTDYTKFLDKNISIFSSSNIFEKASHAYNLFTDKGFYSGDYFENWIHNLLKAKGKTKFKDVYINGKSKLKIIAADTTNSKMLILPDDLEKYGINSMEFDIAKAVRMSMSIPIFFKPVQLRGNFIVDGGILSNYPIWIFDVEGKPSYPTFGFNLDENKLSYTAQGKTDFIHYSLDVFNTCIFSGKNEDVYIRDKDLARTINIPTLGVNTTEFDLSKEKSLALYQSGYESTEKFLREWDFEKYVKEYRNENKVVA</sequence>
<evidence type="ECO:0000259" key="3">
    <source>
        <dbReference type="PROSITE" id="PS51635"/>
    </source>
</evidence>
<dbReference type="AlphaFoldDB" id="A0A1M5SU17"/>
<dbReference type="Pfam" id="PF01734">
    <property type="entry name" value="Patatin"/>
    <property type="match status" value="1"/>
</dbReference>
<name>A0A1M5SU17_9FIRM</name>
<keyword evidence="5" id="KW-1185">Reference proteome</keyword>
<evidence type="ECO:0000313" key="4">
    <source>
        <dbReference type="EMBL" id="SHH41996.1"/>
    </source>
</evidence>
<protein>
    <submittedName>
        <fullName evidence="4">NTE family protein</fullName>
    </submittedName>
</protein>
<dbReference type="SUPFAM" id="SSF52151">
    <property type="entry name" value="FabD/lysophospholipase-like"/>
    <property type="match status" value="1"/>
</dbReference>